<dbReference type="SUPFAM" id="SSF54197">
    <property type="entry name" value="HIT-like"/>
    <property type="match status" value="1"/>
</dbReference>
<reference evidence="3" key="1">
    <citation type="submission" date="2020-05" db="UniProtKB">
        <authorList>
            <consortium name="EnsemblMetazoa"/>
        </authorList>
    </citation>
    <scope>IDENTIFICATION</scope>
    <source>
        <strain evidence="3">Jacobina</strain>
    </source>
</reference>
<dbReference type="AlphaFoldDB" id="A0A1B0CI30"/>
<dbReference type="EnsemblMetazoa" id="LLOJ004092-RA">
    <property type="protein sequence ID" value="LLOJ004092-PA"/>
    <property type="gene ID" value="LLOJ004092"/>
</dbReference>
<dbReference type="InterPro" id="IPR011009">
    <property type="entry name" value="Kinase-like_dom_sf"/>
</dbReference>
<accession>A0A1B0CI30</accession>
<evidence type="ECO:0000313" key="3">
    <source>
        <dbReference type="EnsemblMetazoa" id="LLOJ004092-PA"/>
    </source>
</evidence>
<dbReference type="VEuPathDB" id="VectorBase:LLONM1_010606"/>
<dbReference type="InterPro" id="IPR011993">
    <property type="entry name" value="PH-like_dom_sf"/>
</dbReference>
<dbReference type="InterPro" id="IPR035963">
    <property type="entry name" value="FERM_2"/>
</dbReference>
<dbReference type="PANTHER" id="PTHR13429">
    <property type="entry name" value="FERM DOMAIN (PROTEIN4.1-EZRIN-RADIXIN-MOESIN) FAMILY"/>
    <property type="match status" value="1"/>
</dbReference>
<keyword evidence="4" id="KW-1185">Reference proteome</keyword>
<dbReference type="InterPro" id="IPR058866">
    <property type="entry name" value="GDPGP1_N"/>
</dbReference>
<dbReference type="InterPro" id="IPR036265">
    <property type="entry name" value="HIT-like_sf"/>
</dbReference>
<dbReference type="Pfam" id="PF26217">
    <property type="entry name" value="GDPGP1_N"/>
    <property type="match status" value="1"/>
</dbReference>
<feature type="region of interest" description="Disordered" evidence="1">
    <location>
        <begin position="896"/>
        <end position="920"/>
    </location>
</feature>
<dbReference type="InterPro" id="IPR047145">
    <property type="entry name" value="FRMD6-like"/>
</dbReference>
<feature type="domain" description="GDPGP1-like N-terminal" evidence="2">
    <location>
        <begin position="193"/>
        <end position="314"/>
    </location>
</feature>
<dbReference type="VEuPathDB" id="VectorBase:LLOJ004092"/>
<dbReference type="SUPFAM" id="SSF50729">
    <property type="entry name" value="PH domain-like"/>
    <property type="match status" value="1"/>
</dbReference>
<dbReference type="Gene3D" id="1.10.510.10">
    <property type="entry name" value="Transferase(Phosphotransferase) domain 1"/>
    <property type="match status" value="1"/>
</dbReference>
<proteinExistence type="predicted"/>
<dbReference type="GO" id="GO:0098592">
    <property type="term" value="C:cytoplasmic side of apical plasma membrane"/>
    <property type="evidence" value="ECO:0007669"/>
    <property type="project" value="TreeGrafter"/>
</dbReference>
<organism evidence="3 4">
    <name type="scientific">Lutzomyia longipalpis</name>
    <name type="common">Sand fly</name>
    <dbReference type="NCBI Taxonomy" id="7200"/>
    <lineage>
        <taxon>Eukaryota</taxon>
        <taxon>Metazoa</taxon>
        <taxon>Ecdysozoa</taxon>
        <taxon>Arthropoda</taxon>
        <taxon>Hexapoda</taxon>
        <taxon>Insecta</taxon>
        <taxon>Pterygota</taxon>
        <taxon>Neoptera</taxon>
        <taxon>Endopterygota</taxon>
        <taxon>Diptera</taxon>
        <taxon>Nematocera</taxon>
        <taxon>Psychodoidea</taxon>
        <taxon>Psychodidae</taxon>
        <taxon>Lutzomyia</taxon>
        <taxon>Lutzomyia</taxon>
    </lineage>
</organism>
<sequence>MSGQYIIGESIDYVTLDEVLRVRPNGFTASEGWALLCQTVQALQDLFLADTPSTSRILPLVTPTSLQITSRGRVAFNIIPAGQTIAHELGRMAYGDAVKYLAPEFLTVMGKKFTFSESDIEKMWIYSLGVTLYMTLPCASPTAAPLSQGVEGDKQQPAPYEEQPLFQHQSSLAPLDFVIRSMCNRNLHNRSTLMYLLDLNEYRTQLRRKPMFIESVTPHFNKDAFNFNKVKAEEVLFILQYEEMLVSFLINNSPLTQNHCLLCPDVEKNQPQILTQKSLEFSLKLLDKLENKYYRIGYNSPGALASVNHLHMHLLLIQRELYVDTAVISEYCKVHHQVKPFSHTVMELFQQVIDQKEHSIPIRHMDEIKSQEEHKSDTDSGRSSDHGEIFRDGLDGKVQKLEVKRMPLQQQNVENTVGKSSAAIIGQQKPTKVGEDFNSGTLQVIRRKRKRETLRRNTIDVNQLELQSVRQHMLNASKSATCLLEMATNESFNRKFDEIDFTSCGISLPDLHTEGKTVAQTLKVRRPVGCMRLNAKEEIPGKSTGYSEKGPDFIVKSFVTPKQIDISDAKCQSRRSINVLLLNGHIIQILCNPVTTTTHDVFQAVMESEDCGENFFLGICALIGGDFVFLPLDLKIYKMKYMEYFTLSHYLPEGVYQKNREMAQYLRNSHYRKRGLLPLEAEHSFIRYVQELKEYGLHLYSAIWVVDEHTSINVFVAISLRENSKILYQRKLYAKFEWLEIENLCYSKHILCIVVRNSESLKAKDTNRIKYKLRMDGRKSYFAFSLASDHHKFYMTLRNSFASLKMISSELNVPLRGKLNQSNEYDDGQNISEFVPKIEKPTKPQGNRMRNLKKSMLNDNKLIKLRQKFLKRSKSSVEITSAVENLRRTHITREEVQNKENECPSSIPVSTNSSPRSATWGRNKVKMGTRVFSSQFLNKSFDNICDNVVNSARSEGNYSLFEQSFAPINENLMERDYSDGDNSLKSTSLGSILYAIEKRPDTPPATCDAYVIHSSIRSMQNNYSLPNESISEYING</sequence>
<dbReference type="GO" id="GO:0035332">
    <property type="term" value="P:positive regulation of hippo signaling"/>
    <property type="evidence" value="ECO:0007669"/>
    <property type="project" value="TreeGrafter"/>
</dbReference>
<name>A0A1B0CI30_LUTLO</name>
<evidence type="ECO:0000256" key="1">
    <source>
        <dbReference type="SAM" id="MobiDB-lite"/>
    </source>
</evidence>
<dbReference type="SUPFAM" id="SSF56112">
    <property type="entry name" value="Protein kinase-like (PK-like)"/>
    <property type="match status" value="1"/>
</dbReference>
<evidence type="ECO:0000259" key="2">
    <source>
        <dbReference type="Pfam" id="PF26217"/>
    </source>
</evidence>
<feature type="compositionally biased region" description="Polar residues" evidence="1">
    <location>
        <begin position="903"/>
        <end position="917"/>
    </location>
</feature>
<protein>
    <recommendedName>
        <fullName evidence="2">GDPGP1-like N-terminal domain-containing protein</fullName>
    </recommendedName>
</protein>
<dbReference type="Proteomes" id="UP000092461">
    <property type="component" value="Unassembled WGS sequence"/>
</dbReference>
<evidence type="ECO:0000313" key="4">
    <source>
        <dbReference type="Proteomes" id="UP000092461"/>
    </source>
</evidence>
<feature type="region of interest" description="Disordered" evidence="1">
    <location>
        <begin position="366"/>
        <end position="390"/>
    </location>
</feature>
<dbReference type="EMBL" id="AJWK01013011">
    <property type="status" value="NOT_ANNOTATED_CDS"/>
    <property type="molecule type" value="Genomic_DNA"/>
</dbReference>
<dbReference type="Gene3D" id="2.30.29.30">
    <property type="entry name" value="Pleckstrin-homology domain (PH domain)/Phosphotyrosine-binding domain (PTB)"/>
    <property type="match status" value="1"/>
</dbReference>
<dbReference type="SUPFAM" id="SSF47031">
    <property type="entry name" value="Second domain of FERM"/>
    <property type="match status" value="1"/>
</dbReference>
<dbReference type="PANTHER" id="PTHR13429:SF12">
    <property type="entry name" value="FERM AND PDZ DOMAIN-CONTAINING PROTEIN 2"/>
    <property type="match status" value="1"/>
</dbReference>